<dbReference type="GeneID" id="63816448"/>
<dbReference type="AlphaFoldDB" id="A0A2T5M7A2"/>
<evidence type="ECO:0000313" key="2">
    <source>
        <dbReference type="Proteomes" id="UP000244073"/>
    </source>
</evidence>
<dbReference type="EMBL" id="MSFN02000001">
    <property type="protein sequence ID" value="PTU24419.1"/>
    <property type="molecule type" value="Genomic_DNA"/>
</dbReference>
<evidence type="ECO:0000313" key="1">
    <source>
        <dbReference type="EMBL" id="PTU24419.1"/>
    </source>
</evidence>
<proteinExistence type="predicted"/>
<organism evidence="1 2">
    <name type="scientific">Aspergillus ochraceoroseus IBT 24754</name>
    <dbReference type="NCBI Taxonomy" id="1392256"/>
    <lineage>
        <taxon>Eukaryota</taxon>
        <taxon>Fungi</taxon>
        <taxon>Dikarya</taxon>
        <taxon>Ascomycota</taxon>
        <taxon>Pezizomycotina</taxon>
        <taxon>Eurotiomycetes</taxon>
        <taxon>Eurotiomycetidae</taxon>
        <taxon>Eurotiales</taxon>
        <taxon>Aspergillaceae</taxon>
        <taxon>Aspergillus</taxon>
        <taxon>Aspergillus subgen. Nidulantes</taxon>
    </lineage>
</organism>
<protein>
    <submittedName>
        <fullName evidence="1">Uncharacterized protein</fullName>
    </submittedName>
</protein>
<dbReference type="VEuPathDB" id="FungiDB:P175DRAFT_0527889"/>
<accession>A0A2T5M7A2</accession>
<reference evidence="1 2" key="1">
    <citation type="journal article" date="2018" name="Proc. Natl. Acad. Sci. U.S.A.">
        <title>Linking secondary metabolites to gene clusters through genome sequencing of six diverse Aspergillus species.</title>
        <authorList>
            <person name="Kaerboelling I."/>
            <person name="Vesth T.C."/>
            <person name="Frisvad J.C."/>
            <person name="Nybo J.L."/>
            <person name="Theobald S."/>
            <person name="Kuo A."/>
            <person name="Bowyer P."/>
            <person name="Matsuda Y."/>
            <person name="Mondo S."/>
            <person name="Lyhne E.K."/>
            <person name="Kogle M.E."/>
            <person name="Clum A."/>
            <person name="Lipzen A."/>
            <person name="Salamov A."/>
            <person name="Ngan C.Y."/>
            <person name="Daum C."/>
            <person name="Chiniquy J."/>
            <person name="Barry K."/>
            <person name="LaButti K."/>
            <person name="Haridas S."/>
            <person name="Simmons B.A."/>
            <person name="Magnuson J.K."/>
            <person name="Mortensen U.H."/>
            <person name="Larsen T.O."/>
            <person name="Grigoriev I.V."/>
            <person name="Baker S.E."/>
            <person name="Andersen M.R."/>
        </authorList>
    </citation>
    <scope>NUCLEOTIDE SEQUENCE [LARGE SCALE GENOMIC DNA]</scope>
    <source>
        <strain evidence="1 2">IBT 24754</strain>
    </source>
</reference>
<name>A0A2T5M7A2_9EURO</name>
<comment type="caution">
    <text evidence="1">The sequence shown here is derived from an EMBL/GenBank/DDBJ whole genome shotgun (WGS) entry which is preliminary data.</text>
</comment>
<dbReference type="RefSeq" id="XP_040755811.1">
    <property type="nucleotide sequence ID" value="XM_040899566.1"/>
</dbReference>
<sequence length="194" mass="21219">MPVTSTGSPAAPAQETFAWLVVSAVLSLMEGTRRVSVAHAISTGSSSKIGGHSNRYHGQSRIMSASILSSPSMSFGSLTRSIRHRSATQPCYLLMWPPISTRTSGKRSTHGQQACHHQGERRAIPQPQALDPFSPPLRDSSIQFHGHLGLPNPLLRLLSSPLEKIRSPAYRDPIYATYLRVSDIPCLLPRMTKK</sequence>
<dbReference type="Proteomes" id="UP000244073">
    <property type="component" value="Unassembled WGS sequence"/>
</dbReference>
<gene>
    <name evidence="1" type="ORF">P175DRAFT_0527889</name>
</gene>